<gene>
    <name evidence="2" type="ORF">F2P44_05170</name>
</gene>
<evidence type="ECO:0000313" key="2">
    <source>
        <dbReference type="EMBL" id="NHZ78674.1"/>
    </source>
</evidence>
<dbReference type="InterPro" id="IPR007077">
    <property type="entry name" value="TfoX_C"/>
</dbReference>
<organism evidence="2 3">
    <name type="scientific">Massilia frigida</name>
    <dbReference type="NCBI Taxonomy" id="2609281"/>
    <lineage>
        <taxon>Bacteria</taxon>
        <taxon>Pseudomonadati</taxon>
        <taxon>Pseudomonadota</taxon>
        <taxon>Betaproteobacteria</taxon>
        <taxon>Burkholderiales</taxon>
        <taxon>Oxalobacteraceae</taxon>
        <taxon>Telluria group</taxon>
        <taxon>Massilia</taxon>
    </lineage>
</organism>
<accession>A0ABX0N730</accession>
<dbReference type="PANTHER" id="PTHR36121:SF1">
    <property type="entry name" value="PROTEIN SXY"/>
    <property type="match status" value="1"/>
</dbReference>
<dbReference type="Gene3D" id="1.10.150.20">
    <property type="entry name" value="5' to 3' exonuclease, C-terminal subdomain"/>
    <property type="match status" value="1"/>
</dbReference>
<evidence type="ECO:0000313" key="3">
    <source>
        <dbReference type="Proteomes" id="UP000621455"/>
    </source>
</evidence>
<dbReference type="Pfam" id="PF04994">
    <property type="entry name" value="TfoX_C"/>
    <property type="match status" value="1"/>
</dbReference>
<reference evidence="2 3" key="1">
    <citation type="submission" date="2019-10" db="EMBL/GenBank/DDBJ databases">
        <title>Taxonomy of Antarctic Massilia spp.: description of Massilia rubra sp. nov., Massilia aquatica sp. nov., Massilia mucilaginosa sp. nov., Massilia frigida sp. nov. isolated from streams, lakes and regoliths.</title>
        <authorList>
            <person name="Holochova P."/>
            <person name="Sedlacek I."/>
            <person name="Kralova S."/>
            <person name="Maslanova I."/>
            <person name="Busse H.-J."/>
            <person name="Stankova E."/>
            <person name="Vrbovska V."/>
            <person name="Kovarovic V."/>
            <person name="Bartak M."/>
            <person name="Svec P."/>
            <person name="Pantucek R."/>
        </authorList>
    </citation>
    <scope>NUCLEOTIDE SEQUENCE [LARGE SCALE GENOMIC DNA]</scope>
    <source>
        <strain evidence="2 3">CCM 8695</strain>
    </source>
</reference>
<sequence>MVESGPVQKSPLSDDAGRELGSIANLGPKSAAILAAAGIHSLEHLTMLGSVAAFAMAKRSGARVSLNLLWAIEGALTGESWQTVAREHRVSLLLALDSYGTGG</sequence>
<proteinExistence type="predicted"/>
<protein>
    <submittedName>
        <fullName evidence="2">Competence protein TfoX</fullName>
    </submittedName>
</protein>
<dbReference type="Proteomes" id="UP000621455">
    <property type="component" value="Unassembled WGS sequence"/>
</dbReference>
<dbReference type="PANTHER" id="PTHR36121">
    <property type="entry name" value="PROTEIN SXY"/>
    <property type="match status" value="1"/>
</dbReference>
<keyword evidence="3" id="KW-1185">Reference proteome</keyword>
<name>A0ABX0N730_9BURK</name>
<comment type="caution">
    <text evidence="2">The sequence shown here is derived from an EMBL/GenBank/DDBJ whole genome shotgun (WGS) entry which is preliminary data.</text>
</comment>
<dbReference type="InterPro" id="IPR047525">
    <property type="entry name" value="TfoX-like"/>
</dbReference>
<dbReference type="EMBL" id="WHJG01000003">
    <property type="protein sequence ID" value="NHZ78674.1"/>
    <property type="molecule type" value="Genomic_DNA"/>
</dbReference>
<feature type="domain" description="TfoX C-terminal" evidence="1">
    <location>
        <begin position="18"/>
        <end position="94"/>
    </location>
</feature>
<evidence type="ECO:0000259" key="1">
    <source>
        <dbReference type="Pfam" id="PF04994"/>
    </source>
</evidence>